<keyword evidence="1" id="KW-0472">Membrane</keyword>
<accession>A0AAW7X9G9</accession>
<dbReference type="RefSeq" id="WP_216062725.1">
    <property type="nucleotide sequence ID" value="NZ_CP123764.1"/>
</dbReference>
<proteinExistence type="predicted"/>
<gene>
    <name evidence="2" type="ORF">Q4521_17200</name>
</gene>
<dbReference type="Proteomes" id="UP001169760">
    <property type="component" value="Unassembled WGS sequence"/>
</dbReference>
<evidence type="ECO:0000313" key="2">
    <source>
        <dbReference type="EMBL" id="MDO6424225.1"/>
    </source>
</evidence>
<dbReference type="Pfam" id="PF11174">
    <property type="entry name" value="DUF2970"/>
    <property type="match status" value="1"/>
</dbReference>
<dbReference type="AlphaFoldDB" id="A0AAW7X9G9"/>
<name>A0AAW7X9G9_9GAMM</name>
<evidence type="ECO:0000313" key="3">
    <source>
        <dbReference type="Proteomes" id="UP001169760"/>
    </source>
</evidence>
<feature type="transmembrane region" description="Helical" evidence="1">
    <location>
        <begin position="35"/>
        <end position="57"/>
    </location>
</feature>
<evidence type="ECO:0000256" key="1">
    <source>
        <dbReference type="SAM" id="Phobius"/>
    </source>
</evidence>
<comment type="caution">
    <text evidence="2">The sequence shown here is derived from an EMBL/GenBank/DDBJ whole genome shotgun (WGS) entry which is preliminary data.</text>
</comment>
<dbReference type="EMBL" id="JAUOPB010000013">
    <property type="protein sequence ID" value="MDO6424225.1"/>
    <property type="molecule type" value="Genomic_DNA"/>
</dbReference>
<reference evidence="2" key="1">
    <citation type="submission" date="2023-07" db="EMBL/GenBank/DDBJ databases">
        <title>Genome content predicts the carbon catabolic preferences of heterotrophic bacteria.</title>
        <authorList>
            <person name="Gralka M."/>
        </authorList>
    </citation>
    <scope>NUCLEOTIDE SEQUENCE</scope>
    <source>
        <strain evidence="2">I3M17_2</strain>
    </source>
</reference>
<dbReference type="InterPro" id="IPR021344">
    <property type="entry name" value="DUF2970"/>
</dbReference>
<keyword evidence="1" id="KW-1133">Transmembrane helix</keyword>
<organism evidence="2 3">
    <name type="scientific">Saccharophagus degradans</name>
    <dbReference type="NCBI Taxonomy" id="86304"/>
    <lineage>
        <taxon>Bacteria</taxon>
        <taxon>Pseudomonadati</taxon>
        <taxon>Pseudomonadota</taxon>
        <taxon>Gammaproteobacteria</taxon>
        <taxon>Cellvibrionales</taxon>
        <taxon>Cellvibrionaceae</taxon>
        <taxon>Saccharophagus</taxon>
    </lineage>
</organism>
<protein>
    <submittedName>
        <fullName evidence="2">DUF2970 domain-containing protein</fullName>
    </submittedName>
</protein>
<keyword evidence="1" id="KW-0812">Transmembrane</keyword>
<sequence length="58" mass="6240">MFFLTAIKSALCAIIGVQSKENLERDFSRSNPLAFIVAGIIITGFLIGTLISIAKLIV</sequence>